<dbReference type="InterPro" id="IPR036236">
    <property type="entry name" value="Znf_C2H2_sf"/>
</dbReference>
<dbReference type="Pfam" id="PF00096">
    <property type="entry name" value="zf-C2H2"/>
    <property type="match status" value="2"/>
</dbReference>
<feature type="domain" description="C2H2-type" evidence="9">
    <location>
        <begin position="190"/>
        <end position="218"/>
    </location>
</feature>
<dbReference type="InterPro" id="IPR013087">
    <property type="entry name" value="Znf_C2H2_type"/>
</dbReference>
<feature type="region of interest" description="Disordered" evidence="8">
    <location>
        <begin position="809"/>
        <end position="828"/>
    </location>
</feature>
<name>A0A7R9Q6K9_9ACAR</name>
<dbReference type="PROSITE" id="PS00028">
    <property type="entry name" value="ZINC_FINGER_C2H2_1"/>
    <property type="match status" value="15"/>
</dbReference>
<feature type="region of interest" description="Disordered" evidence="8">
    <location>
        <begin position="218"/>
        <end position="266"/>
    </location>
</feature>
<feature type="domain" description="C2H2-type" evidence="9">
    <location>
        <begin position="78"/>
        <end position="108"/>
    </location>
</feature>
<evidence type="ECO:0000313" key="11">
    <source>
        <dbReference type="Proteomes" id="UP000759131"/>
    </source>
</evidence>
<feature type="domain" description="C2H2-type" evidence="9">
    <location>
        <begin position="17"/>
        <end position="45"/>
    </location>
</feature>
<reference evidence="10" key="1">
    <citation type="submission" date="2020-11" db="EMBL/GenBank/DDBJ databases">
        <authorList>
            <person name="Tran Van P."/>
        </authorList>
    </citation>
    <scope>NUCLEOTIDE SEQUENCE</scope>
</reference>
<keyword evidence="2" id="KW-0479">Metal-binding</keyword>
<dbReference type="GO" id="GO:0008270">
    <property type="term" value="F:zinc ion binding"/>
    <property type="evidence" value="ECO:0007669"/>
    <property type="project" value="UniProtKB-KW"/>
</dbReference>
<feature type="compositionally biased region" description="Low complexity" evidence="8">
    <location>
        <begin position="223"/>
        <end position="237"/>
    </location>
</feature>
<dbReference type="Proteomes" id="UP000759131">
    <property type="component" value="Unassembled WGS sequence"/>
</dbReference>
<feature type="domain" description="C2H2-type" evidence="9">
    <location>
        <begin position="536"/>
        <end position="564"/>
    </location>
</feature>
<dbReference type="PANTHER" id="PTHR24406">
    <property type="entry name" value="TRANSCRIPTIONAL REPRESSOR CTCFL-RELATED"/>
    <property type="match status" value="1"/>
</dbReference>
<keyword evidence="5" id="KW-0862">Zinc</keyword>
<accession>A0A7R9Q6K9</accession>
<keyword evidence="3" id="KW-0677">Repeat</keyword>
<protein>
    <recommendedName>
        <fullName evidence="9">C2H2-type domain-containing protein</fullName>
    </recommendedName>
</protein>
<feature type="region of interest" description="Disordered" evidence="8">
    <location>
        <begin position="431"/>
        <end position="505"/>
    </location>
</feature>
<organism evidence="10">
    <name type="scientific">Medioppia subpectinata</name>
    <dbReference type="NCBI Taxonomy" id="1979941"/>
    <lineage>
        <taxon>Eukaryota</taxon>
        <taxon>Metazoa</taxon>
        <taxon>Ecdysozoa</taxon>
        <taxon>Arthropoda</taxon>
        <taxon>Chelicerata</taxon>
        <taxon>Arachnida</taxon>
        <taxon>Acari</taxon>
        <taxon>Acariformes</taxon>
        <taxon>Sarcoptiformes</taxon>
        <taxon>Oribatida</taxon>
        <taxon>Brachypylina</taxon>
        <taxon>Oppioidea</taxon>
        <taxon>Oppiidae</taxon>
        <taxon>Medioppia</taxon>
    </lineage>
</organism>
<evidence type="ECO:0000256" key="4">
    <source>
        <dbReference type="ARBA" id="ARBA00022771"/>
    </source>
</evidence>
<evidence type="ECO:0000256" key="3">
    <source>
        <dbReference type="ARBA" id="ARBA00022737"/>
    </source>
</evidence>
<feature type="domain" description="C2H2-type" evidence="9">
    <location>
        <begin position="565"/>
        <end position="594"/>
    </location>
</feature>
<feature type="domain" description="C2H2-type" evidence="9">
    <location>
        <begin position="757"/>
        <end position="788"/>
    </location>
</feature>
<keyword evidence="4 7" id="KW-0863">Zinc-finger</keyword>
<proteinExistence type="predicted"/>
<evidence type="ECO:0000256" key="5">
    <source>
        <dbReference type="ARBA" id="ARBA00022833"/>
    </source>
</evidence>
<feature type="compositionally biased region" description="Basic and acidic residues" evidence="8">
    <location>
        <begin position="494"/>
        <end position="504"/>
    </location>
</feature>
<feature type="domain" description="C2H2-type" evidence="9">
    <location>
        <begin position="730"/>
        <end position="758"/>
    </location>
</feature>
<feature type="domain" description="C2H2-type" evidence="9">
    <location>
        <begin position="1083"/>
        <end position="1108"/>
    </location>
</feature>
<dbReference type="EMBL" id="OC867475">
    <property type="protein sequence ID" value="CAD7633531.1"/>
    <property type="molecule type" value="Genomic_DNA"/>
</dbReference>
<evidence type="ECO:0000256" key="6">
    <source>
        <dbReference type="ARBA" id="ARBA00023242"/>
    </source>
</evidence>
<evidence type="ECO:0000256" key="1">
    <source>
        <dbReference type="ARBA" id="ARBA00004123"/>
    </source>
</evidence>
<feature type="domain" description="C2H2-type" evidence="9">
    <location>
        <begin position="355"/>
        <end position="383"/>
    </location>
</feature>
<dbReference type="OrthoDB" id="9451254at2759"/>
<dbReference type="InterPro" id="IPR050888">
    <property type="entry name" value="ZnF_C2H2-type_TF"/>
</dbReference>
<keyword evidence="11" id="KW-1185">Reference proteome</keyword>
<feature type="domain" description="C2H2-type" evidence="9">
    <location>
        <begin position="386"/>
        <end position="414"/>
    </location>
</feature>
<feature type="compositionally biased region" description="Polar residues" evidence="8">
    <location>
        <begin position="309"/>
        <end position="320"/>
    </location>
</feature>
<feature type="region of interest" description="Disordered" evidence="8">
    <location>
        <begin position="971"/>
        <end position="995"/>
    </location>
</feature>
<dbReference type="SMART" id="SM00355">
    <property type="entry name" value="ZnF_C2H2"/>
    <property type="match status" value="18"/>
</dbReference>
<evidence type="ECO:0000313" key="10">
    <source>
        <dbReference type="EMBL" id="CAD7633531.1"/>
    </source>
</evidence>
<feature type="compositionally biased region" description="Polar residues" evidence="8">
    <location>
        <begin position="344"/>
        <end position="353"/>
    </location>
</feature>
<feature type="region of interest" description="Disordered" evidence="8">
    <location>
        <begin position="283"/>
        <end position="354"/>
    </location>
</feature>
<dbReference type="AlphaFoldDB" id="A0A7R9Q6K9"/>
<evidence type="ECO:0000256" key="7">
    <source>
        <dbReference type="PROSITE-ProRule" id="PRU00042"/>
    </source>
</evidence>
<feature type="domain" description="C2H2-type" evidence="9">
    <location>
        <begin position="1015"/>
        <end position="1043"/>
    </location>
</feature>
<dbReference type="GO" id="GO:0005634">
    <property type="term" value="C:nucleus"/>
    <property type="evidence" value="ECO:0007669"/>
    <property type="project" value="UniProtKB-SubCell"/>
</dbReference>
<gene>
    <name evidence="10" type="ORF">OSB1V03_LOCUS13928</name>
</gene>
<feature type="domain" description="C2H2-type" evidence="9">
    <location>
        <begin position="913"/>
        <end position="937"/>
    </location>
</feature>
<feature type="domain" description="C2H2-type" evidence="9">
    <location>
        <begin position="622"/>
        <end position="653"/>
    </location>
</feature>
<feature type="non-terminal residue" evidence="10">
    <location>
        <position position="1191"/>
    </location>
</feature>
<comment type="subcellular location">
    <subcellularLocation>
        <location evidence="1">Nucleus</location>
    </subcellularLocation>
</comment>
<evidence type="ECO:0000256" key="8">
    <source>
        <dbReference type="SAM" id="MobiDB-lite"/>
    </source>
</evidence>
<dbReference type="Gene3D" id="3.30.160.60">
    <property type="entry name" value="Classic Zinc Finger"/>
    <property type="match status" value="6"/>
</dbReference>
<keyword evidence="6" id="KW-0539">Nucleus</keyword>
<feature type="non-terminal residue" evidence="10">
    <location>
        <position position="1"/>
    </location>
</feature>
<evidence type="ECO:0000259" key="9">
    <source>
        <dbReference type="PROSITE" id="PS50157"/>
    </source>
</evidence>
<dbReference type="PROSITE" id="PS50157">
    <property type="entry name" value="ZINC_FINGER_C2H2_2"/>
    <property type="match status" value="13"/>
</dbReference>
<dbReference type="SUPFAM" id="SSF57667">
    <property type="entry name" value="beta-beta-alpha zinc fingers"/>
    <property type="match status" value="6"/>
</dbReference>
<sequence>TTTDASGHTVTYSEKRYKCDKCTKTYGRDRHLKRHQKRRHGVREPYRCWWSGCERRYPKEFRLKAHIRDLHRTRDYPFRCRYGQCERRFECERLLNMHRFRAHDVDYPYRCRRGLCGVTDGLVGYTTMNALRQHEFAKHCPYKCHYERCDRAYDAMEKLRQHRLRCWYRSAAKDMPSASNWSYRSEDRTYVCNDCSERFTNWTELKTHMSRSHKCDDKRASAARDSPSTAAATAAAPMFNKSNNDSTADVLPMNDIPVPNDTDNTTGTFINDIPVLITERADPSPVRPILDPLKPVLTPIPTDSERSADNTITNTISNDCPMSGEASDNPPSSGHSVDSAGTGRPTQGSQSQPLYKCDECDQQFLFGPNLADHKACAHSTTRQYGYVCQPCEHAFANQTLLDIHVRDIHVMLKNTNNDNSFHNSICAPTRPPSAAAGHPVTSYPPIVDLDSDSAPEDCAFSDGPSDGSTDDNAVTDTTDSEESSGDDNTSLDSTSRDSTSHDRLPITTSAAAAIIENTVTNTTRAVAEPSPKHSANVCRECDQSFKKLEDLNQHRHAVHSVPPPYRCSAQGCGKSYYTKWRLKSHCREHKSPNKCHLCYKWLRRPLDLIRHNHAVHHLPLPYPCDYDGCEKQFITKTQLIWHKYNANHFTANDHDMRSSDTSTASSVPVANSVANNNDYWLMAMTIGSLLLSPADTTPTAVDVIPGADDTMASQAPPFDTTPQMTANDGLKCDKCDECFAQDTDLNEHKRHIHDHHYRCGYSDCDKTFSTQDLLNSHTVDANHTPDTNIAADTTQIADAVIAATPEPLHPVSDLLEPPIPTDSDLSADNTITNTNTISNDHTMSVMEISAPNNTLTIDIPALPVPALAVSPQLLANYMNASISSIDTTYHNTGTTGPTPGLPSPLRATSQVLFTCDECDQTFIFLSNLAEHKACAHAITSSAVTIDKAMTTGNTVTDTPTHESVNQTLTTTGVNTLPAPNSRVDNNGAGDTTSRPVTTTTAAVANKSPPVPAPAFMCDKCHKRFHFERNLKQHELTIHTTHSRRPDTRTARSPVTPIVSTSAAIDTTTSDAVTTPSMAAKLVYNCDKCPKRFHWGSDLKKHKLSAHNNIPLTYRCRYEGCANVYATKALLCQHLREFQTHRIMDSKLMAGTSRGRNETRRPRALLRDSTVCSEQKASTSTITQLLVTSIVD</sequence>
<dbReference type="EMBL" id="CAJPIZ010012900">
    <property type="protein sequence ID" value="CAG2113961.1"/>
    <property type="molecule type" value="Genomic_DNA"/>
</dbReference>
<evidence type="ECO:0000256" key="2">
    <source>
        <dbReference type="ARBA" id="ARBA00022723"/>
    </source>
</evidence>